<evidence type="ECO:0000256" key="1">
    <source>
        <dbReference type="SAM" id="Phobius"/>
    </source>
</evidence>
<sequence>MGEPASRNGVLYLSLVVAVLALGVAVFAAVRTLNAEPDYTDAQRTDARTAICSAFDTVRTAVATNTNTEPPGGSGDIAGALAVAANARIALFDGGQYLLARLEPATPTDLAGEVRRFANQLMDIGAAATAGVPNTDPVQAGRLQDAEAASTAISGRCQ</sequence>
<evidence type="ECO:0000313" key="3">
    <source>
        <dbReference type="Proteomes" id="UP000279306"/>
    </source>
</evidence>
<dbReference type="Proteomes" id="UP000279306">
    <property type="component" value="Chromosome"/>
</dbReference>
<keyword evidence="1" id="KW-0812">Transmembrane</keyword>
<dbReference type="STRING" id="1791.GCA_001049355_03995"/>
<gene>
    <name evidence="2" type="ORF">NCTC10437_02647</name>
</gene>
<protein>
    <submittedName>
        <fullName evidence="2">Putative alanine and proline rich membrane protein</fullName>
    </submittedName>
</protein>
<feature type="transmembrane region" description="Helical" evidence="1">
    <location>
        <begin position="12"/>
        <end position="30"/>
    </location>
</feature>
<keyword evidence="1" id="KW-0472">Membrane</keyword>
<proteinExistence type="predicted"/>
<keyword evidence="1" id="KW-1133">Transmembrane helix</keyword>
<dbReference type="EMBL" id="LR134356">
    <property type="protein sequence ID" value="VEG54760.1"/>
    <property type="molecule type" value="Genomic_DNA"/>
</dbReference>
<accession>A0A448IQR9</accession>
<dbReference type="OrthoDB" id="4761585at2"/>
<evidence type="ECO:0000313" key="2">
    <source>
        <dbReference type="EMBL" id="VEG54760.1"/>
    </source>
</evidence>
<dbReference type="KEGG" id="mauu:NCTC10437_02647"/>
<organism evidence="2 3">
    <name type="scientific">Mycolicibacterium aurum</name>
    <name type="common">Mycobacterium aurum</name>
    <dbReference type="NCBI Taxonomy" id="1791"/>
    <lineage>
        <taxon>Bacteria</taxon>
        <taxon>Bacillati</taxon>
        <taxon>Actinomycetota</taxon>
        <taxon>Actinomycetes</taxon>
        <taxon>Mycobacteriales</taxon>
        <taxon>Mycobacteriaceae</taxon>
        <taxon>Mycolicibacterium</taxon>
    </lineage>
</organism>
<reference evidence="2 3" key="1">
    <citation type="submission" date="2018-12" db="EMBL/GenBank/DDBJ databases">
        <authorList>
            <consortium name="Pathogen Informatics"/>
        </authorList>
    </citation>
    <scope>NUCLEOTIDE SEQUENCE [LARGE SCALE GENOMIC DNA]</scope>
    <source>
        <strain evidence="2 3">NCTC10437</strain>
    </source>
</reference>
<keyword evidence="3" id="KW-1185">Reference proteome</keyword>
<dbReference type="RefSeq" id="WP_048633856.1">
    <property type="nucleotide sequence ID" value="NZ_CVQQ01000014.1"/>
</dbReference>
<name>A0A448IQR9_MYCAU</name>
<dbReference type="AlphaFoldDB" id="A0A448IQR9"/>